<dbReference type="InterPro" id="IPR051083">
    <property type="entry name" value="GrpII_Intron_Splice-Mob/Def"/>
</dbReference>
<dbReference type="GO" id="GO:0046872">
    <property type="term" value="F:metal ion binding"/>
    <property type="evidence" value="ECO:0007669"/>
    <property type="project" value="UniProtKB-KW"/>
</dbReference>
<keyword evidence="7" id="KW-0051">Antiviral defense</keyword>
<dbReference type="EMBL" id="QOCE01000045">
    <property type="protein sequence ID" value="RBW51619.1"/>
    <property type="molecule type" value="Genomic_DNA"/>
</dbReference>
<evidence type="ECO:0000256" key="5">
    <source>
        <dbReference type="ARBA" id="ARBA00022842"/>
    </source>
</evidence>
<comment type="similarity">
    <text evidence="8">Belongs to the bacterial reverse transcriptase family.</text>
</comment>
<gene>
    <name evidence="11" type="ORF">DS909_18700</name>
</gene>
<name>A0A366WSW5_9RHOB</name>
<dbReference type="PANTHER" id="PTHR34047:SF7">
    <property type="entry name" value="RNA-DIRECTED DNA POLYMERASE"/>
    <property type="match status" value="1"/>
</dbReference>
<keyword evidence="3" id="KW-0548">Nucleotidyltransferase</keyword>
<dbReference type="PROSITE" id="PS50878">
    <property type="entry name" value="RT_POL"/>
    <property type="match status" value="1"/>
</dbReference>
<comment type="catalytic activity">
    <reaction evidence="9">
        <text>DNA(n) + a 2'-deoxyribonucleoside 5'-triphosphate = DNA(n+1) + diphosphate</text>
        <dbReference type="Rhea" id="RHEA:22508"/>
        <dbReference type="Rhea" id="RHEA-COMP:17339"/>
        <dbReference type="Rhea" id="RHEA-COMP:17340"/>
        <dbReference type="ChEBI" id="CHEBI:33019"/>
        <dbReference type="ChEBI" id="CHEBI:61560"/>
        <dbReference type="ChEBI" id="CHEBI:173112"/>
        <dbReference type="EC" id="2.7.7.49"/>
    </reaction>
</comment>
<dbReference type="GO" id="GO:0003723">
    <property type="term" value="F:RNA binding"/>
    <property type="evidence" value="ECO:0007669"/>
    <property type="project" value="InterPro"/>
</dbReference>
<evidence type="ECO:0000256" key="4">
    <source>
        <dbReference type="ARBA" id="ARBA00022723"/>
    </source>
</evidence>
<dbReference type="SUPFAM" id="SSF56672">
    <property type="entry name" value="DNA/RNA polymerases"/>
    <property type="match status" value="1"/>
</dbReference>
<dbReference type="EC" id="2.7.7.49" evidence="1"/>
<feature type="domain" description="Reverse transcriptase" evidence="10">
    <location>
        <begin position="83"/>
        <end position="332"/>
    </location>
</feature>
<dbReference type="OrthoDB" id="7055795at2"/>
<keyword evidence="4" id="KW-0479">Metal-binding</keyword>
<dbReference type="AlphaFoldDB" id="A0A366WSW5"/>
<dbReference type="InterPro" id="IPR000477">
    <property type="entry name" value="RT_dom"/>
</dbReference>
<proteinExistence type="inferred from homology"/>
<evidence type="ECO:0000313" key="11">
    <source>
        <dbReference type="EMBL" id="RBW51619.1"/>
    </source>
</evidence>
<dbReference type="PRINTS" id="PR00866">
    <property type="entry name" value="RNADNAPOLMS"/>
</dbReference>
<protein>
    <recommendedName>
        <fullName evidence="1">RNA-directed DNA polymerase</fullName>
        <ecNumber evidence="1">2.7.7.49</ecNumber>
    </recommendedName>
</protein>
<dbReference type="GO" id="GO:0051607">
    <property type="term" value="P:defense response to virus"/>
    <property type="evidence" value="ECO:0007669"/>
    <property type="project" value="UniProtKB-KW"/>
</dbReference>
<evidence type="ECO:0000259" key="10">
    <source>
        <dbReference type="PROSITE" id="PS50878"/>
    </source>
</evidence>
<keyword evidence="5" id="KW-0460">Magnesium</keyword>
<comment type="caution">
    <text evidence="11">The sequence shown here is derived from an EMBL/GenBank/DDBJ whole genome shotgun (WGS) entry which is preliminary data.</text>
</comment>
<evidence type="ECO:0000256" key="9">
    <source>
        <dbReference type="ARBA" id="ARBA00048173"/>
    </source>
</evidence>
<evidence type="ECO:0000256" key="2">
    <source>
        <dbReference type="ARBA" id="ARBA00022679"/>
    </source>
</evidence>
<dbReference type="RefSeq" id="WP_147232892.1">
    <property type="nucleotide sequence ID" value="NZ_QOCE01000045.1"/>
</dbReference>
<organism evidence="11 12">
    <name type="scientific">Phaeobacter gallaeciensis</name>
    <dbReference type="NCBI Taxonomy" id="60890"/>
    <lineage>
        <taxon>Bacteria</taxon>
        <taxon>Pseudomonadati</taxon>
        <taxon>Pseudomonadota</taxon>
        <taxon>Alphaproteobacteria</taxon>
        <taxon>Rhodobacterales</taxon>
        <taxon>Roseobacteraceae</taxon>
        <taxon>Phaeobacter</taxon>
    </lineage>
</organism>
<reference evidence="11 12" key="1">
    <citation type="submission" date="2018-07" db="EMBL/GenBank/DDBJ databases">
        <title>Modular assembly of carbohydrate-degrading microbial communities in the ocean.</title>
        <authorList>
            <person name="Enke T.N."/>
            <person name="Datta M.S."/>
            <person name="Schwartzman J.A."/>
            <person name="Cermak N."/>
            <person name="Schmitz D.A."/>
            <person name="Barrere J."/>
            <person name="Cordero O.X."/>
        </authorList>
    </citation>
    <scope>NUCLEOTIDE SEQUENCE [LARGE SCALE GENOMIC DNA]</scope>
    <source>
        <strain evidence="11 12">C3M10</strain>
    </source>
</reference>
<dbReference type="CDD" id="cd03487">
    <property type="entry name" value="RT_Bac_retron_II"/>
    <property type="match status" value="1"/>
</dbReference>
<dbReference type="GO" id="GO:0003964">
    <property type="term" value="F:RNA-directed DNA polymerase activity"/>
    <property type="evidence" value="ECO:0007669"/>
    <property type="project" value="UniProtKB-KW"/>
</dbReference>
<dbReference type="Proteomes" id="UP000252706">
    <property type="component" value="Unassembled WGS sequence"/>
</dbReference>
<dbReference type="InterPro" id="IPR000123">
    <property type="entry name" value="Reverse_transcriptase_msDNA"/>
</dbReference>
<dbReference type="InterPro" id="IPR043502">
    <property type="entry name" value="DNA/RNA_pol_sf"/>
</dbReference>
<evidence type="ECO:0000313" key="12">
    <source>
        <dbReference type="Proteomes" id="UP000252706"/>
    </source>
</evidence>
<evidence type="ECO:0000256" key="8">
    <source>
        <dbReference type="ARBA" id="ARBA00034120"/>
    </source>
</evidence>
<dbReference type="Pfam" id="PF00078">
    <property type="entry name" value="RVT_1"/>
    <property type="match status" value="1"/>
</dbReference>
<keyword evidence="2" id="KW-0808">Transferase</keyword>
<sequence length="405" mass="45922">MDRAVPRCAAFLHGAIRTTLAESKQMTLWRSQPFLTAAKKDGREDQVVKNATKIATHLIRKSPGVEPILSLRHLGHLTGTPYNMLRSVVRRDEPEPYRIFRIRKRPLANEKLRFRTIAVPAPWLMELQRWLNVCILEHISPHSASMAFSRGNSIRDAAAPHCGARWLIKMDIMNFFESVTERQVFRVFEDIGYEPLVAFELARLCTRLGTRSTHAGHPRYRSSLNRMEIKDYSDPLMGQLPQGAPTSPRLANLVSRDLDKALTKLADERGFVYTRYADDLTFSSREALNRTAIKPIIGAISGIIGDNGFSPNVAKTTVSSPGARKIVLGLLIDGDEPRLSREFKQKLRQHLYYLREHGPVIHAGRNGNATTFGLRRHVFGLLQHARQIEPVYGNSCLEEFAKIQW</sequence>
<evidence type="ECO:0000256" key="3">
    <source>
        <dbReference type="ARBA" id="ARBA00022695"/>
    </source>
</evidence>
<evidence type="ECO:0000256" key="1">
    <source>
        <dbReference type="ARBA" id="ARBA00012493"/>
    </source>
</evidence>
<keyword evidence="6 11" id="KW-0695">RNA-directed DNA polymerase</keyword>
<dbReference type="PANTHER" id="PTHR34047">
    <property type="entry name" value="NUCLEAR INTRON MATURASE 1, MITOCHONDRIAL-RELATED"/>
    <property type="match status" value="1"/>
</dbReference>
<evidence type="ECO:0000256" key="7">
    <source>
        <dbReference type="ARBA" id="ARBA00023118"/>
    </source>
</evidence>
<evidence type="ECO:0000256" key="6">
    <source>
        <dbReference type="ARBA" id="ARBA00022918"/>
    </source>
</evidence>
<accession>A0A366WSW5</accession>